<organism evidence="1 2">
    <name type="scientific">Oceaniferula marina</name>
    <dbReference type="NCBI Taxonomy" id="2748318"/>
    <lineage>
        <taxon>Bacteria</taxon>
        <taxon>Pseudomonadati</taxon>
        <taxon>Verrucomicrobiota</taxon>
        <taxon>Verrucomicrobiia</taxon>
        <taxon>Verrucomicrobiales</taxon>
        <taxon>Verrucomicrobiaceae</taxon>
        <taxon>Oceaniferula</taxon>
    </lineage>
</organism>
<dbReference type="AlphaFoldDB" id="A0A851GA73"/>
<dbReference type="Pfam" id="PF09935">
    <property type="entry name" value="DUF2167"/>
    <property type="match status" value="1"/>
</dbReference>
<accession>A0A851GA73</accession>
<reference evidence="1 2" key="1">
    <citation type="submission" date="2020-07" db="EMBL/GenBank/DDBJ databases">
        <title>Roseicoccus Jingziensis gen. nov., sp. nov., isolated from coastal seawater.</title>
        <authorList>
            <person name="Feng X."/>
        </authorList>
    </citation>
    <scope>NUCLEOTIDE SEQUENCE [LARGE SCALE GENOMIC DNA]</scope>
    <source>
        <strain evidence="1 2">N1E253</strain>
    </source>
</reference>
<keyword evidence="2" id="KW-1185">Reference proteome</keyword>
<name>A0A851GA73_9BACT</name>
<comment type="caution">
    <text evidence="1">The sequence shown here is derived from an EMBL/GenBank/DDBJ whole genome shotgun (WGS) entry which is preliminary data.</text>
</comment>
<dbReference type="InterPro" id="IPR018682">
    <property type="entry name" value="DUF2167_membr"/>
</dbReference>
<gene>
    <name evidence="1" type="ORF">HW115_03435</name>
</gene>
<evidence type="ECO:0000313" key="2">
    <source>
        <dbReference type="Proteomes" id="UP000557872"/>
    </source>
</evidence>
<proteinExistence type="predicted"/>
<sequence length="270" mass="29622">MSLSAEDPGSDPASKQVVLEMIKAEFPSAQKNGAGAIGSQARIEIGDDMVFLNGRDGDRLLQSWGNLPSEIDGLLMPDDGSWCITFQFSDVGYVKDDEKEEIDADAILEENREGQKEANKQRVQQGLGELEILRWVVAPNYNTQTNNLEWGMLLEDDEGSQSINHEVRLLGRHGVMNATLLCGPEQFASLKPVLDETLKGFSYNEGNTYGEYRDGDKVAEFGLLGLMGAGGAFVLWKFWKPICAGVLVVGVSVKKFFNRFFGGSSEGRVS</sequence>
<dbReference type="Proteomes" id="UP000557872">
    <property type="component" value="Unassembled WGS sequence"/>
</dbReference>
<protein>
    <submittedName>
        <fullName evidence="1">DUF2167 domain-containing protein</fullName>
    </submittedName>
</protein>
<dbReference type="EMBL" id="JACBAZ010000001">
    <property type="protein sequence ID" value="NWK54648.1"/>
    <property type="molecule type" value="Genomic_DNA"/>
</dbReference>
<dbReference type="RefSeq" id="WP_178931162.1">
    <property type="nucleotide sequence ID" value="NZ_JACBAZ010000001.1"/>
</dbReference>
<evidence type="ECO:0000313" key="1">
    <source>
        <dbReference type="EMBL" id="NWK54648.1"/>
    </source>
</evidence>